<accession>A0A8H5C763</accession>
<evidence type="ECO:0000313" key="3">
    <source>
        <dbReference type="Proteomes" id="UP000518752"/>
    </source>
</evidence>
<keyword evidence="1" id="KW-0472">Membrane</keyword>
<protein>
    <recommendedName>
        <fullName evidence="4">Major facilitator superfamily (MFS) profile domain-containing protein</fullName>
    </recommendedName>
</protein>
<evidence type="ECO:0000256" key="1">
    <source>
        <dbReference type="SAM" id="Phobius"/>
    </source>
</evidence>
<sequence length="154" mass="16308">FAFYSVSILQAANFFGRIIPQLMLPYIGLFNLQLVCTTSSTALVFSMIAVTTVGGTIPFTILYGFFSGATISLVPPLFATFARNFGEVGVRMGLGIFLGGLGGLIGVPIDGALLTSHFVWWRPAVFSGVLLAAASLFFLGSRMGVASRKGTQKV</sequence>
<dbReference type="InterPro" id="IPR036259">
    <property type="entry name" value="MFS_trans_sf"/>
</dbReference>
<feature type="non-terminal residue" evidence="2">
    <location>
        <position position="154"/>
    </location>
</feature>
<gene>
    <name evidence="2" type="ORF">D9757_015215</name>
</gene>
<comment type="caution">
    <text evidence="2">The sequence shown here is derived from an EMBL/GenBank/DDBJ whole genome shotgun (WGS) entry which is preliminary data.</text>
</comment>
<dbReference type="SUPFAM" id="SSF103473">
    <property type="entry name" value="MFS general substrate transporter"/>
    <property type="match status" value="1"/>
</dbReference>
<evidence type="ECO:0008006" key="4">
    <source>
        <dbReference type="Google" id="ProtNLM"/>
    </source>
</evidence>
<reference evidence="2 3" key="1">
    <citation type="journal article" date="2020" name="ISME J.">
        <title>Uncovering the hidden diversity of litter-decomposition mechanisms in mushroom-forming fungi.</title>
        <authorList>
            <person name="Floudas D."/>
            <person name="Bentzer J."/>
            <person name="Ahren D."/>
            <person name="Johansson T."/>
            <person name="Persson P."/>
            <person name="Tunlid A."/>
        </authorList>
    </citation>
    <scope>NUCLEOTIDE SEQUENCE [LARGE SCALE GENOMIC DNA]</scope>
    <source>
        <strain evidence="2 3">CBS 406.79</strain>
    </source>
</reference>
<dbReference type="EMBL" id="JAACJN010000685">
    <property type="protein sequence ID" value="KAF5335242.1"/>
    <property type="molecule type" value="Genomic_DNA"/>
</dbReference>
<keyword evidence="1" id="KW-0812">Transmembrane</keyword>
<proteinExistence type="predicted"/>
<feature type="transmembrane region" description="Helical" evidence="1">
    <location>
        <begin position="120"/>
        <end position="139"/>
    </location>
</feature>
<keyword evidence="1" id="KW-1133">Transmembrane helix</keyword>
<dbReference type="OrthoDB" id="6499973at2759"/>
<dbReference type="Proteomes" id="UP000518752">
    <property type="component" value="Unassembled WGS sequence"/>
</dbReference>
<dbReference type="AlphaFoldDB" id="A0A8H5C763"/>
<name>A0A8H5C763_9AGAR</name>
<feature type="transmembrane region" description="Helical" evidence="1">
    <location>
        <begin position="94"/>
        <end position="114"/>
    </location>
</feature>
<evidence type="ECO:0000313" key="2">
    <source>
        <dbReference type="EMBL" id="KAF5335242.1"/>
    </source>
</evidence>
<organism evidence="2 3">
    <name type="scientific">Collybiopsis confluens</name>
    <dbReference type="NCBI Taxonomy" id="2823264"/>
    <lineage>
        <taxon>Eukaryota</taxon>
        <taxon>Fungi</taxon>
        <taxon>Dikarya</taxon>
        <taxon>Basidiomycota</taxon>
        <taxon>Agaricomycotina</taxon>
        <taxon>Agaricomycetes</taxon>
        <taxon>Agaricomycetidae</taxon>
        <taxon>Agaricales</taxon>
        <taxon>Marasmiineae</taxon>
        <taxon>Omphalotaceae</taxon>
        <taxon>Collybiopsis</taxon>
    </lineage>
</organism>
<keyword evidence="3" id="KW-1185">Reference proteome</keyword>